<keyword evidence="1" id="KW-0560">Oxidoreductase</keyword>
<evidence type="ECO:0000256" key="1">
    <source>
        <dbReference type="ARBA" id="ARBA00023002"/>
    </source>
</evidence>
<dbReference type="Pfam" id="PF08028">
    <property type="entry name" value="Acyl-CoA_dh_2"/>
    <property type="match status" value="1"/>
</dbReference>
<dbReference type="InterPro" id="IPR009100">
    <property type="entry name" value="AcylCoA_DH/oxidase_NM_dom_sf"/>
</dbReference>
<comment type="caution">
    <text evidence="4">The sequence shown here is derived from an EMBL/GenBank/DDBJ whole genome shotgun (WGS) entry which is preliminary data.</text>
</comment>
<dbReference type="OrthoDB" id="3404950at2"/>
<dbReference type="GO" id="GO:0050660">
    <property type="term" value="F:flavin adenine dinucleotide binding"/>
    <property type="evidence" value="ECO:0007669"/>
    <property type="project" value="InterPro"/>
</dbReference>
<name>A0A5B0E2E3_9MICC</name>
<dbReference type="Pfam" id="PF02771">
    <property type="entry name" value="Acyl-CoA_dh_N"/>
    <property type="match status" value="1"/>
</dbReference>
<dbReference type="PANTHER" id="PTHR43884">
    <property type="entry name" value="ACYL-COA DEHYDROGENASE"/>
    <property type="match status" value="1"/>
</dbReference>
<proteinExistence type="predicted"/>
<sequence>MSIETPHRLGSAPSASTTTDVIERIREIGPLLRANAIAADTDRRIPDESMDALEATGAFSILIPESLGGLGGGAADLVEVARFIGRFDPAASWVTVISNGSAMLALRFPATAIERVFGSGEPVRMSSIIVSQGGQAVREGSGYRISGKWPFASNSLHAQWAVVVVPLQETPGGEASPGYALVHKDQWEVHDTWHTIGMRGTGSNTLVVTEGWIPADQTVAAEYLLGPAAETLPDAMDVQRLAPVSTMATAIAAPSLGAADALLELVADQSHQRGITYSNYRPQTSSEAFVRGIGEVRAKIDAAGLLLERSAKSVDAASRAAGPLTMADRSLCRNDIAHAAHSLADAANDLAWLYGTALFADTNPVGRLWRDINTGTRHALVASPLGYEIGGAGFLGIEPPAPIV</sequence>
<evidence type="ECO:0000313" key="5">
    <source>
        <dbReference type="Proteomes" id="UP000323856"/>
    </source>
</evidence>
<dbReference type="SUPFAM" id="SSF47203">
    <property type="entry name" value="Acyl-CoA dehydrogenase C-terminal domain-like"/>
    <property type="match status" value="1"/>
</dbReference>
<dbReference type="Gene3D" id="1.20.140.10">
    <property type="entry name" value="Butyryl-CoA Dehydrogenase, subunit A, domain 3"/>
    <property type="match status" value="1"/>
</dbReference>
<evidence type="ECO:0000259" key="2">
    <source>
        <dbReference type="Pfam" id="PF02771"/>
    </source>
</evidence>
<dbReference type="GO" id="GO:0003995">
    <property type="term" value="F:acyl-CoA dehydrogenase activity"/>
    <property type="evidence" value="ECO:0007669"/>
    <property type="project" value="TreeGrafter"/>
</dbReference>
<gene>
    <name evidence="4" type="ORF">FQ154_19430</name>
</gene>
<dbReference type="RefSeq" id="WP_149621006.1">
    <property type="nucleotide sequence ID" value="NZ_VOBL01000034.1"/>
</dbReference>
<dbReference type="PANTHER" id="PTHR43884:SF12">
    <property type="entry name" value="ISOVALERYL-COA DEHYDROGENASE, MITOCHONDRIAL-RELATED"/>
    <property type="match status" value="1"/>
</dbReference>
<dbReference type="InterPro" id="IPR037069">
    <property type="entry name" value="AcylCoA_DH/ox_N_sf"/>
</dbReference>
<dbReference type="InterPro" id="IPR013107">
    <property type="entry name" value="Acyl-CoA_DH_C"/>
</dbReference>
<feature type="domain" description="Acyl-CoA dehydrogenase/oxidase N-terminal" evidence="2">
    <location>
        <begin position="36"/>
        <end position="103"/>
    </location>
</feature>
<evidence type="ECO:0000259" key="3">
    <source>
        <dbReference type="Pfam" id="PF08028"/>
    </source>
</evidence>
<dbReference type="EMBL" id="VOBL01000034">
    <property type="protein sequence ID" value="KAA0973174.1"/>
    <property type="molecule type" value="Genomic_DNA"/>
</dbReference>
<evidence type="ECO:0000313" key="4">
    <source>
        <dbReference type="EMBL" id="KAA0973174.1"/>
    </source>
</evidence>
<dbReference type="Gene3D" id="1.10.540.10">
    <property type="entry name" value="Acyl-CoA dehydrogenase/oxidase, N-terminal domain"/>
    <property type="match status" value="1"/>
</dbReference>
<dbReference type="InterPro" id="IPR013786">
    <property type="entry name" value="AcylCoA_DH/ox_N"/>
</dbReference>
<dbReference type="InterPro" id="IPR036250">
    <property type="entry name" value="AcylCo_DH-like_C"/>
</dbReference>
<dbReference type="PIRSF" id="PIRSF016578">
    <property type="entry name" value="HsaA"/>
    <property type="match status" value="1"/>
</dbReference>
<reference evidence="4 5" key="1">
    <citation type="submission" date="2019-07" db="EMBL/GenBank/DDBJ databases">
        <title>Analysis of the biochemical properties, biological activity and biotechnological potential of siderophores and biosurfactants produced by Antarctic psychrotolerant bacteria.</title>
        <authorList>
            <person name="Styczynski M."/>
            <person name="Krucon T."/>
            <person name="Decewicz P."/>
            <person name="Dziewit L."/>
        </authorList>
    </citation>
    <scope>NUCLEOTIDE SEQUENCE [LARGE SCALE GENOMIC DNA]</scope>
    <source>
        <strain evidence="4 5">ANT_H27</strain>
    </source>
</reference>
<accession>A0A5B0E2E3</accession>
<protein>
    <submittedName>
        <fullName evidence="4">Acyl-CoA dehydrogenase</fullName>
    </submittedName>
</protein>
<organism evidence="4 5">
    <name type="scientific">Paeniglutamicibacter gangotriensis</name>
    <dbReference type="NCBI Taxonomy" id="254787"/>
    <lineage>
        <taxon>Bacteria</taxon>
        <taxon>Bacillati</taxon>
        <taxon>Actinomycetota</taxon>
        <taxon>Actinomycetes</taxon>
        <taxon>Micrococcales</taxon>
        <taxon>Micrococcaceae</taxon>
        <taxon>Paeniglutamicibacter</taxon>
    </lineage>
</organism>
<feature type="domain" description="Acyl-CoA dehydrogenase C-terminal" evidence="3">
    <location>
        <begin position="250"/>
        <end position="381"/>
    </location>
</feature>
<dbReference type="InterPro" id="IPR046373">
    <property type="entry name" value="Acyl-CoA_Oxase/DH_mid-dom_sf"/>
</dbReference>
<dbReference type="SUPFAM" id="SSF56645">
    <property type="entry name" value="Acyl-CoA dehydrogenase NM domain-like"/>
    <property type="match status" value="1"/>
</dbReference>
<dbReference type="AlphaFoldDB" id="A0A5B0E2E3"/>
<dbReference type="Proteomes" id="UP000323856">
    <property type="component" value="Unassembled WGS sequence"/>
</dbReference>
<dbReference type="Gene3D" id="2.40.110.10">
    <property type="entry name" value="Butyryl-CoA Dehydrogenase, subunit A, domain 2"/>
    <property type="match status" value="1"/>
</dbReference>